<proteinExistence type="predicted"/>
<sequence>MSAQFWIRFPFCLLGTFTFLSLVSSQSYDFGIDASNLGRRDDAGAPIVVGRLPVPSNGSLPLRLEVRQMRDDRYRWDLFILALSMFQYADQENPLSWYQIAGIHGVPFTTWNGVEPLPGANQSGYCTHSSVLFPMWHRPYLALFEVNATPAQQQTRRADI</sequence>
<evidence type="ECO:0000259" key="2">
    <source>
        <dbReference type="PROSITE" id="PS00497"/>
    </source>
</evidence>
<evidence type="ECO:0000313" key="3">
    <source>
        <dbReference type="EMBL" id="GAO18365.1"/>
    </source>
</evidence>
<accession>A0A1B5L4J4</accession>
<feature type="chain" id="PRO_5008577693" description="Tyrosinase copper-binding domain-containing protein" evidence="1">
    <location>
        <begin position="26"/>
        <end position="160"/>
    </location>
</feature>
<feature type="domain" description="Tyrosinase copper-binding" evidence="2">
    <location>
        <begin position="128"/>
        <end position="145"/>
    </location>
</feature>
<protein>
    <recommendedName>
        <fullName evidence="2">Tyrosinase copper-binding domain-containing protein</fullName>
    </recommendedName>
</protein>
<evidence type="ECO:0000313" key="4">
    <source>
        <dbReference type="Proteomes" id="UP000054053"/>
    </source>
</evidence>
<feature type="signal peptide" evidence="1">
    <location>
        <begin position="1"/>
        <end position="25"/>
    </location>
</feature>
<name>A0A1B5L4J4_USTVR</name>
<dbReference type="InterPro" id="IPR008922">
    <property type="entry name" value="Di-copper_centre_dom_sf"/>
</dbReference>
<dbReference type="Proteomes" id="UP000054053">
    <property type="component" value="Unassembled WGS sequence"/>
</dbReference>
<dbReference type="AlphaFoldDB" id="A0A1B5L4J4"/>
<dbReference type="EMBL" id="BBTG02000027">
    <property type="protein sequence ID" value="GAO18365.1"/>
    <property type="molecule type" value="Genomic_DNA"/>
</dbReference>
<dbReference type="SUPFAM" id="SSF48056">
    <property type="entry name" value="Di-copper centre-containing domain"/>
    <property type="match status" value="1"/>
</dbReference>
<evidence type="ECO:0000256" key="1">
    <source>
        <dbReference type="SAM" id="SignalP"/>
    </source>
</evidence>
<dbReference type="Gene3D" id="1.10.1280.10">
    <property type="entry name" value="Di-copper center containing domain from catechol oxidase"/>
    <property type="match status" value="1"/>
</dbReference>
<dbReference type="InterPro" id="IPR002227">
    <property type="entry name" value="Tyrosinase_Cu-bd"/>
</dbReference>
<reference evidence="4" key="1">
    <citation type="journal article" date="2016" name="Genome Announc.">
        <title>Genome sequence of Ustilaginoidea virens IPU010, a rice pathogenic fungus causing false smut.</title>
        <authorList>
            <person name="Kumagai T."/>
            <person name="Ishii T."/>
            <person name="Terai G."/>
            <person name="Umemura M."/>
            <person name="Machida M."/>
            <person name="Asai K."/>
        </authorList>
    </citation>
    <scope>NUCLEOTIDE SEQUENCE [LARGE SCALE GENOMIC DNA]</scope>
    <source>
        <strain evidence="4">IPU010</strain>
    </source>
</reference>
<keyword evidence="1" id="KW-0732">Signal</keyword>
<dbReference type="GO" id="GO:0016491">
    <property type="term" value="F:oxidoreductase activity"/>
    <property type="evidence" value="ECO:0007669"/>
    <property type="project" value="InterPro"/>
</dbReference>
<dbReference type="Pfam" id="PF00264">
    <property type="entry name" value="Tyrosinase"/>
    <property type="match status" value="1"/>
</dbReference>
<gene>
    <name evidence="3" type="ORF">UVI_02044090</name>
</gene>
<comment type="caution">
    <text evidence="3">The sequence shown here is derived from an EMBL/GenBank/DDBJ whole genome shotgun (WGS) entry which is preliminary data.</text>
</comment>
<dbReference type="PROSITE" id="PS00497">
    <property type="entry name" value="TYROSINASE_1"/>
    <property type="match status" value="1"/>
</dbReference>
<organism evidence="3 4">
    <name type="scientific">Ustilaginoidea virens</name>
    <name type="common">Rice false smut fungus</name>
    <name type="synonym">Villosiclava virens</name>
    <dbReference type="NCBI Taxonomy" id="1159556"/>
    <lineage>
        <taxon>Eukaryota</taxon>
        <taxon>Fungi</taxon>
        <taxon>Dikarya</taxon>
        <taxon>Ascomycota</taxon>
        <taxon>Pezizomycotina</taxon>
        <taxon>Sordariomycetes</taxon>
        <taxon>Hypocreomycetidae</taxon>
        <taxon>Hypocreales</taxon>
        <taxon>Clavicipitaceae</taxon>
        <taxon>Ustilaginoidea</taxon>
    </lineage>
</organism>